<dbReference type="InterPro" id="IPR051128">
    <property type="entry name" value="EgtD_Methyltrsf_superfamily"/>
</dbReference>
<dbReference type="InterPro" id="IPR017804">
    <property type="entry name" value="MeTrfase_EgtD-like"/>
</dbReference>
<proteinExistence type="predicted"/>
<dbReference type="Proteomes" id="UP001626536">
    <property type="component" value="Chromosome"/>
</dbReference>
<keyword evidence="2 4" id="KW-0808">Transferase</keyword>
<dbReference type="PIRSF" id="PIRSF018005">
    <property type="entry name" value="UCP018005"/>
    <property type="match status" value="1"/>
</dbReference>
<dbReference type="SUPFAM" id="SSF53335">
    <property type="entry name" value="S-adenosyl-L-methionine-dependent methyltransferases"/>
    <property type="match status" value="1"/>
</dbReference>
<dbReference type="Pfam" id="PF10017">
    <property type="entry name" value="Methyltransf_33"/>
    <property type="match status" value="1"/>
</dbReference>
<dbReference type="NCBIfam" id="TIGR03438">
    <property type="entry name" value="egtD_ergothio"/>
    <property type="match status" value="1"/>
</dbReference>
<dbReference type="Gene3D" id="3.40.50.150">
    <property type="entry name" value="Vaccinia Virus protein VP39"/>
    <property type="match status" value="1"/>
</dbReference>
<evidence type="ECO:0000259" key="3">
    <source>
        <dbReference type="Pfam" id="PF10017"/>
    </source>
</evidence>
<dbReference type="InterPro" id="IPR035094">
    <property type="entry name" value="EgtD"/>
</dbReference>
<evidence type="ECO:0000313" key="4">
    <source>
        <dbReference type="EMBL" id="WOJ91394.1"/>
    </source>
</evidence>
<dbReference type="GO" id="GO:0032259">
    <property type="term" value="P:methylation"/>
    <property type="evidence" value="ECO:0007669"/>
    <property type="project" value="UniProtKB-KW"/>
</dbReference>
<dbReference type="GO" id="GO:0052706">
    <property type="term" value="F:L-histidine N(alpha)-methyltransferase activity"/>
    <property type="evidence" value="ECO:0007669"/>
    <property type="project" value="UniProtKB-EC"/>
</dbReference>
<dbReference type="InterPro" id="IPR019257">
    <property type="entry name" value="MeTrfase_dom"/>
</dbReference>
<dbReference type="EC" id="2.1.1.44" evidence="4"/>
<feature type="domain" description="Histidine-specific methyltransferase SAM-dependent" evidence="3">
    <location>
        <begin position="20"/>
        <end position="316"/>
    </location>
</feature>
<reference evidence="4 5" key="1">
    <citation type="submission" date="2023-10" db="EMBL/GenBank/DDBJ databases">
        <title>Novel methanotroph of the genus Methylocapsa from a subarctic wetland.</title>
        <authorList>
            <person name="Belova S.E."/>
            <person name="Oshkin I.Y."/>
            <person name="Miroshnikov K."/>
            <person name="Dedysh S.N."/>
        </authorList>
    </citation>
    <scope>NUCLEOTIDE SEQUENCE [LARGE SCALE GENOMIC DNA]</scope>
    <source>
        <strain evidence="4 5">RX1</strain>
    </source>
</reference>
<dbReference type="InterPro" id="IPR029063">
    <property type="entry name" value="SAM-dependent_MTases_sf"/>
</dbReference>
<gene>
    <name evidence="4" type="primary">egtD</name>
    <name evidence="4" type="ORF">RZS28_09120</name>
</gene>
<dbReference type="PANTHER" id="PTHR43397">
    <property type="entry name" value="ERGOTHIONEINE BIOSYNTHESIS PROTEIN 1"/>
    <property type="match status" value="1"/>
</dbReference>
<evidence type="ECO:0000256" key="2">
    <source>
        <dbReference type="ARBA" id="ARBA00022679"/>
    </source>
</evidence>
<evidence type="ECO:0000313" key="5">
    <source>
        <dbReference type="Proteomes" id="UP001626536"/>
    </source>
</evidence>
<sequence>MSFATRPTAAVAPSNDLLRAAIEGLSLPQKALPCYLFYDARGSALFERITELPEYYPTRTETAILAARVGEIAAQTPPGSILVEFGSGSSRKTEILIDALPTLAAYVPIDVSRSALDEACARLASRFPALRIIPTEGDFTQPLILPQGLAKRPRLGFFPGSTIGNFGHDDACALLRGMALSLGTGARLLIGADLQKDLARLIPAYNDSAGVTAEFNLNLLARLNREIGANFDLERFGHAALFNAVEGRIEIYLVSLAAQTVDVGGRRFDFAKGERIHTENSYKYTIAQFGDLASRAGWAARHVWTDAENLFSLFELALAH</sequence>
<keyword evidence="5" id="KW-1185">Reference proteome</keyword>
<dbReference type="RefSeq" id="WP_407340990.1">
    <property type="nucleotide sequence ID" value="NZ_CP136862.1"/>
</dbReference>
<evidence type="ECO:0000256" key="1">
    <source>
        <dbReference type="ARBA" id="ARBA00022603"/>
    </source>
</evidence>
<dbReference type="EMBL" id="CP136862">
    <property type="protein sequence ID" value="WOJ91394.1"/>
    <property type="molecule type" value="Genomic_DNA"/>
</dbReference>
<dbReference type="PANTHER" id="PTHR43397:SF1">
    <property type="entry name" value="ERGOTHIONEINE BIOSYNTHESIS PROTEIN 1"/>
    <property type="match status" value="1"/>
</dbReference>
<protein>
    <submittedName>
        <fullName evidence="4">L-histidine N(Alpha)-methyltransferase</fullName>
        <ecNumber evidence="4">2.1.1.44</ecNumber>
    </submittedName>
</protein>
<keyword evidence="1 4" id="KW-0489">Methyltransferase</keyword>
<name>A0ABZ0HXV2_9HYPH</name>
<organism evidence="4 5">
    <name type="scientific">Methylocapsa polymorpha</name>
    <dbReference type="NCBI Taxonomy" id="3080828"/>
    <lineage>
        <taxon>Bacteria</taxon>
        <taxon>Pseudomonadati</taxon>
        <taxon>Pseudomonadota</taxon>
        <taxon>Alphaproteobacteria</taxon>
        <taxon>Hyphomicrobiales</taxon>
        <taxon>Beijerinckiaceae</taxon>
        <taxon>Methylocapsa</taxon>
    </lineage>
</organism>
<accession>A0ABZ0HXV2</accession>